<organism evidence="4 5">
    <name type="scientific">Chryseobacterium caseinilyticum</name>
    <dbReference type="NCBI Taxonomy" id="2771428"/>
    <lineage>
        <taxon>Bacteria</taxon>
        <taxon>Pseudomonadati</taxon>
        <taxon>Bacteroidota</taxon>
        <taxon>Flavobacteriia</taxon>
        <taxon>Flavobacteriales</taxon>
        <taxon>Weeksellaceae</taxon>
        <taxon>Chryseobacterium group</taxon>
        <taxon>Chryseobacterium</taxon>
    </lineage>
</organism>
<dbReference type="Pfam" id="PF03389">
    <property type="entry name" value="MobA_MobL"/>
    <property type="match status" value="1"/>
</dbReference>
<dbReference type="Proteomes" id="UP000637299">
    <property type="component" value="Unassembled WGS sequence"/>
</dbReference>
<name>A0ABR8ZCP1_9FLAO</name>
<reference evidence="4 5" key="1">
    <citation type="submission" date="2020-09" db="EMBL/GenBank/DDBJ databases">
        <title>Genome seq and assembly of Chryseobacterium sp.</title>
        <authorList>
            <person name="Chhetri G."/>
        </authorList>
    </citation>
    <scope>NUCLEOTIDE SEQUENCE [LARGE SCALE GENOMIC DNA]</scope>
    <source>
        <strain evidence="4 5">GCR10</strain>
    </source>
</reference>
<evidence type="ECO:0000313" key="5">
    <source>
        <dbReference type="Proteomes" id="UP000637299"/>
    </source>
</evidence>
<keyword evidence="2" id="KW-0184">Conjugation</keyword>
<feature type="domain" description="MobA/MobL protein" evidence="3">
    <location>
        <begin position="41"/>
        <end position="168"/>
    </location>
</feature>
<evidence type="ECO:0000313" key="4">
    <source>
        <dbReference type="EMBL" id="MBD8083007.1"/>
    </source>
</evidence>
<comment type="similarity">
    <text evidence="1">Belongs to the MobA/MobL family.</text>
</comment>
<proteinExistence type="inferred from homology"/>
<accession>A0ABR8ZCP1</accession>
<dbReference type="RefSeq" id="WP_191736958.1">
    <property type="nucleotide sequence ID" value="NZ_JACYFS010000003.1"/>
</dbReference>
<evidence type="ECO:0000256" key="2">
    <source>
        <dbReference type="ARBA" id="ARBA00022971"/>
    </source>
</evidence>
<gene>
    <name evidence="4" type="ORF">IC610_11325</name>
</gene>
<evidence type="ECO:0000259" key="3">
    <source>
        <dbReference type="Pfam" id="PF03389"/>
    </source>
</evidence>
<evidence type="ECO:0000256" key="1">
    <source>
        <dbReference type="ARBA" id="ARBA00010873"/>
    </source>
</evidence>
<dbReference type="InterPro" id="IPR005053">
    <property type="entry name" value="MobA_MobL"/>
</dbReference>
<sequence length="311" mass="36927">MAAKDSLKYGTRKRECYRIYDSTLGFTNRTDGNVNFLLDKWQKIENFEFSKRKNGKVLSKIILMFPNEWPEVKKEKVIEEFLREKFNNNHDFTFCFHGGKDGEVTHNSHGHLYYCERKLNDEKRRKDPAMSKLGFVDKFVKDWQKVCGIDLKKNPKVPRIPMMQWKANPDEARMIKARQKEDSISKKLEIFDLQKEILSLTLLSRRIIRNKKHSDQKSIFIPAENIQPAHQNTHLQNNLLEEKEKEKKYKFAQYISELLSRDHVLDLRTFAAELDANDIIINFDPEKGFLFETLDYQHQIYSSDLSLHDYS</sequence>
<keyword evidence="5" id="KW-1185">Reference proteome</keyword>
<protein>
    <submittedName>
        <fullName evidence="4">MobA/MobL family protein</fullName>
    </submittedName>
</protein>
<comment type="caution">
    <text evidence="4">The sequence shown here is derived from an EMBL/GenBank/DDBJ whole genome shotgun (WGS) entry which is preliminary data.</text>
</comment>
<dbReference type="Gene3D" id="3.30.930.30">
    <property type="match status" value="1"/>
</dbReference>
<dbReference type="EMBL" id="JACYFS010000003">
    <property type="protein sequence ID" value="MBD8083007.1"/>
    <property type="molecule type" value="Genomic_DNA"/>
</dbReference>